<feature type="region of interest" description="Disordered" evidence="1">
    <location>
        <begin position="126"/>
        <end position="147"/>
    </location>
</feature>
<feature type="compositionally biased region" description="Polar residues" evidence="1">
    <location>
        <begin position="323"/>
        <end position="338"/>
    </location>
</feature>
<feature type="region of interest" description="Disordered" evidence="1">
    <location>
        <begin position="574"/>
        <end position="629"/>
    </location>
</feature>
<dbReference type="PANTHER" id="PTHR37533">
    <property type="entry name" value="FLAGELLAR HOOK-LENGTH CONTROL PROTEIN"/>
    <property type="match status" value="1"/>
</dbReference>
<gene>
    <name evidence="3" type="ORF">ACFPFW_00650</name>
</gene>
<proteinExistence type="predicted"/>
<dbReference type="Proteomes" id="UP001595796">
    <property type="component" value="Unassembled WGS sequence"/>
</dbReference>
<dbReference type="CDD" id="cd17470">
    <property type="entry name" value="T3SS_Flik_C"/>
    <property type="match status" value="1"/>
</dbReference>
<accession>A0ABV9YYN8</accession>
<evidence type="ECO:0000313" key="3">
    <source>
        <dbReference type="EMBL" id="MFC5066520.1"/>
    </source>
</evidence>
<evidence type="ECO:0000259" key="2">
    <source>
        <dbReference type="Pfam" id="PF02120"/>
    </source>
</evidence>
<feature type="compositionally biased region" description="Basic and acidic residues" evidence="1">
    <location>
        <begin position="434"/>
        <end position="443"/>
    </location>
</feature>
<keyword evidence="3" id="KW-0966">Cell projection</keyword>
<evidence type="ECO:0000313" key="4">
    <source>
        <dbReference type="Proteomes" id="UP001595796"/>
    </source>
</evidence>
<dbReference type="InterPro" id="IPR021136">
    <property type="entry name" value="Flagellar_hook_control-like_C"/>
</dbReference>
<evidence type="ECO:0000256" key="1">
    <source>
        <dbReference type="SAM" id="MobiDB-lite"/>
    </source>
</evidence>
<comment type="caution">
    <text evidence="3">The sequence shown here is derived from an EMBL/GenBank/DDBJ whole genome shotgun (WGS) entry which is preliminary data.</text>
</comment>
<feature type="region of interest" description="Disordered" evidence="1">
    <location>
        <begin position="224"/>
        <end position="265"/>
    </location>
</feature>
<feature type="domain" description="Flagellar hook-length control protein-like C-terminal" evidence="2">
    <location>
        <begin position="499"/>
        <end position="580"/>
    </location>
</feature>
<protein>
    <submittedName>
        <fullName evidence="3">Flagellar hook-length control protein FliK</fullName>
    </submittedName>
</protein>
<dbReference type="Gene3D" id="3.30.750.140">
    <property type="match status" value="1"/>
</dbReference>
<dbReference type="PANTHER" id="PTHR37533:SF2">
    <property type="entry name" value="FLAGELLAR HOOK-LENGTH CONTROL PROTEIN"/>
    <property type="match status" value="1"/>
</dbReference>
<feature type="compositionally biased region" description="Basic and acidic residues" evidence="1">
    <location>
        <begin position="413"/>
        <end position="425"/>
    </location>
</feature>
<reference evidence="4" key="1">
    <citation type="journal article" date="2019" name="Int. J. Syst. Evol. Microbiol.">
        <title>The Global Catalogue of Microorganisms (GCM) 10K type strain sequencing project: providing services to taxonomists for standard genome sequencing and annotation.</title>
        <authorList>
            <consortium name="The Broad Institute Genomics Platform"/>
            <consortium name="The Broad Institute Genome Sequencing Center for Infectious Disease"/>
            <person name="Wu L."/>
            <person name="Ma J."/>
        </authorList>
    </citation>
    <scope>NUCLEOTIDE SEQUENCE [LARGE SCALE GENOMIC DNA]</scope>
    <source>
        <strain evidence="4">CGMCC 1.16444</strain>
    </source>
</reference>
<dbReference type="Pfam" id="PF02120">
    <property type="entry name" value="Flg_hook"/>
    <property type="match status" value="1"/>
</dbReference>
<dbReference type="RefSeq" id="WP_114955306.1">
    <property type="nucleotide sequence ID" value="NZ_JBHSJF010000001.1"/>
</dbReference>
<name>A0ABV9YYN8_9HYPH</name>
<dbReference type="InterPro" id="IPR052563">
    <property type="entry name" value="FliK"/>
</dbReference>
<dbReference type="InterPro" id="IPR038610">
    <property type="entry name" value="FliK-like_C_sf"/>
</dbReference>
<feature type="region of interest" description="Disordered" evidence="1">
    <location>
        <begin position="323"/>
        <end position="345"/>
    </location>
</feature>
<sequence length="629" mass="63161">MATASVDFFQVAGTKPVTPGQATSAPSGASGAVEAFEQIVASLGGQAGIVPDGAVVAGAELSSVTAQSAKLLAPRPMVSADVEKAMTAGLLVDAAPVDGVPVDGILPPMTGSDVPAVPVEIEDVASEADDGAPDGIASTDGDGLEGDGDPTLLLAAAVPVPVVPVPVVISPKPATATGEGIEPITATPSAPVAAPELPVVPQPAGTIVPVDGEPVEPLIEGRAATAAPAPDQPVSKDQSGLVPAKDVAASAPQPQGNPAPAPAVTSVPIADADATEPSIVPVAGPVASAAPVQTRPAANVAASSTPAPADAAAIANAAGVTSVKGTTTPTANDQSAAPTTGAADEIVTATDAKPVAPVIAAPVAAKPVETVEMTATTAKAQAEAVAAIAPETPKPEAKDAKPVPSPAPQPVDAKAETDRPADVKSADQPQQTAKSEKPDDSQDKPVAQANDKPVSHADKNQTVQQMTDAKPTVVDAVARLNAQTQAQAAVAIPALAGEIASRVKKGSSRFEIRLDPQELGRVDVRVDIDKNGTVHSRLIVEKAETLELLKSDQRALERALTDAGFKTDQGSLSFSMRDDRGAQQQFQQQRALWESATQSPITEEEPARLAAETAYRAPPRADGGLDLRV</sequence>
<organism evidence="3 4">
    <name type="scientific">Flaviflagellibacter deserti</name>
    <dbReference type="NCBI Taxonomy" id="2267266"/>
    <lineage>
        <taxon>Bacteria</taxon>
        <taxon>Pseudomonadati</taxon>
        <taxon>Pseudomonadota</taxon>
        <taxon>Alphaproteobacteria</taxon>
        <taxon>Hyphomicrobiales</taxon>
        <taxon>Flaviflagellibacter</taxon>
    </lineage>
</organism>
<feature type="region of interest" description="Disordered" evidence="1">
    <location>
        <begin position="384"/>
        <end position="468"/>
    </location>
</feature>
<dbReference type="EMBL" id="JBHSJF010000001">
    <property type="protein sequence ID" value="MFC5066520.1"/>
    <property type="molecule type" value="Genomic_DNA"/>
</dbReference>
<keyword evidence="3" id="KW-0282">Flagellum</keyword>
<keyword evidence="4" id="KW-1185">Reference proteome</keyword>
<keyword evidence="3" id="KW-0969">Cilium</keyword>